<feature type="domain" description="HD-GYP" evidence="1">
    <location>
        <begin position="165"/>
        <end position="360"/>
    </location>
</feature>
<dbReference type="InterPro" id="IPR037522">
    <property type="entry name" value="HD_GYP_dom"/>
</dbReference>
<dbReference type="PANTHER" id="PTHR43155">
    <property type="entry name" value="CYCLIC DI-GMP PHOSPHODIESTERASE PA4108-RELATED"/>
    <property type="match status" value="1"/>
</dbReference>
<evidence type="ECO:0000313" key="2">
    <source>
        <dbReference type="EMBL" id="WFE90502.1"/>
    </source>
</evidence>
<keyword evidence="3" id="KW-1185">Reference proteome</keyword>
<dbReference type="SMART" id="SM00471">
    <property type="entry name" value="HDc"/>
    <property type="match status" value="1"/>
</dbReference>
<dbReference type="PROSITE" id="PS51832">
    <property type="entry name" value="HD_GYP"/>
    <property type="match status" value="1"/>
</dbReference>
<protein>
    <submittedName>
        <fullName evidence="2">HD domain-containing phosphohydrolase</fullName>
    </submittedName>
</protein>
<dbReference type="SUPFAM" id="SSF109604">
    <property type="entry name" value="HD-domain/PDEase-like"/>
    <property type="match status" value="1"/>
</dbReference>
<gene>
    <name evidence="2" type="ORF">K1718_03880</name>
</gene>
<dbReference type="Gene3D" id="1.10.3210.10">
    <property type="entry name" value="Hypothetical protein af1432"/>
    <property type="match status" value="1"/>
</dbReference>
<sequence>MKRVIIAVENLGSVPQQLLQITAVYPAELVAYDKLQSLSFDSPALLIVDLENMTRDCLSRLKSMSNNSVLEKLCVLDTKSRHQVFQARELGIYNLVHKDDFASLMVKLRELLGNYSKPNLGTNCSSQMGSAVNAACSALDQMSQAILNDAPLPVPKLARSAVDITNTICTEGLDNWLSAVQQHHSHTYCHTMMVTGHAVGFAKALGLPEQKQYMLGLGGLVHDLGKVRIPLSVLDKPAKLNAEERDLVNRHPRFSQEILRGRKEVPKEVVDMAVWHHEMLDGSGYPDRLSGESIPDSVRMVTIVDIYSALTEKRAYKDSYSPRQAFSIMSEMGSKLDQQLLRTFRKSILKTDLGALRRTVAC</sequence>
<name>A0ABY8F4T0_9HYPH</name>
<proteinExistence type="predicted"/>
<accession>A0ABY8F4T0</accession>
<dbReference type="RefSeq" id="WP_265679675.1">
    <property type="nucleotide sequence ID" value="NZ_CP120863.1"/>
</dbReference>
<dbReference type="Pfam" id="PF13487">
    <property type="entry name" value="HD_5"/>
    <property type="match status" value="1"/>
</dbReference>
<evidence type="ECO:0000259" key="1">
    <source>
        <dbReference type="PROSITE" id="PS51832"/>
    </source>
</evidence>
<dbReference type="Proteomes" id="UP001209803">
    <property type="component" value="Chromosome"/>
</dbReference>
<dbReference type="PANTHER" id="PTHR43155:SF2">
    <property type="entry name" value="CYCLIC DI-GMP PHOSPHODIESTERASE PA4108"/>
    <property type="match status" value="1"/>
</dbReference>
<dbReference type="CDD" id="cd00077">
    <property type="entry name" value="HDc"/>
    <property type="match status" value="1"/>
</dbReference>
<organism evidence="2 3">
    <name type="scientific">Roseibium porphyridii</name>
    <dbReference type="NCBI Taxonomy" id="2866279"/>
    <lineage>
        <taxon>Bacteria</taxon>
        <taxon>Pseudomonadati</taxon>
        <taxon>Pseudomonadota</taxon>
        <taxon>Alphaproteobacteria</taxon>
        <taxon>Hyphomicrobiales</taxon>
        <taxon>Stappiaceae</taxon>
        <taxon>Roseibium</taxon>
    </lineage>
</organism>
<evidence type="ECO:0000313" key="3">
    <source>
        <dbReference type="Proteomes" id="UP001209803"/>
    </source>
</evidence>
<dbReference type="EMBL" id="CP120863">
    <property type="protein sequence ID" value="WFE90502.1"/>
    <property type="molecule type" value="Genomic_DNA"/>
</dbReference>
<dbReference type="InterPro" id="IPR003607">
    <property type="entry name" value="HD/PDEase_dom"/>
</dbReference>
<reference evidence="2 3" key="1">
    <citation type="submission" date="2023-03" db="EMBL/GenBank/DDBJ databases">
        <title>Roseibium porphyridii sp. nov. and Roseibium rhodosorbium sp. nov. isolated from marine algae, Porphyridium cruentum and Rhodosorus marinus, respectively.</title>
        <authorList>
            <person name="Lee M.W."/>
            <person name="Choi B.J."/>
            <person name="Lee J.K."/>
            <person name="Choi D.G."/>
            <person name="Baek J.H."/>
            <person name="Bayburt H."/>
            <person name="Kim J.M."/>
            <person name="Han D.M."/>
            <person name="Kim K.H."/>
            <person name="Jeon C.O."/>
        </authorList>
    </citation>
    <scope>NUCLEOTIDE SEQUENCE [LARGE SCALE GENOMIC DNA]</scope>
    <source>
        <strain evidence="2 3">KMA01</strain>
    </source>
</reference>